<dbReference type="Proteomes" id="UP000185596">
    <property type="component" value="Unassembled WGS sequence"/>
</dbReference>
<dbReference type="EMBL" id="MSIE01000008">
    <property type="protein sequence ID" value="OLF18220.1"/>
    <property type="molecule type" value="Genomic_DNA"/>
</dbReference>
<reference evidence="2 3" key="1">
    <citation type="submission" date="2016-12" db="EMBL/GenBank/DDBJ databases">
        <title>The draft genome sequence of Actinophytocola sp. 11-183.</title>
        <authorList>
            <person name="Wang W."/>
            <person name="Yuan L."/>
        </authorList>
    </citation>
    <scope>NUCLEOTIDE SEQUENCE [LARGE SCALE GENOMIC DNA]</scope>
    <source>
        <strain evidence="2 3">11-183</strain>
    </source>
</reference>
<dbReference type="RefSeq" id="WP_075124653.1">
    <property type="nucleotide sequence ID" value="NZ_MSIE01000008.1"/>
</dbReference>
<sequence>MGKFEDQLLDRLLTQHGHLLAAEHPAATATAPKRHRARWVAAVGTVAAVAAGVVVAQAPFGETPVASAAVAEALNSAADKIGSADPVVAPGQYLYVESHRWDMGSYVLAKDGMSEAERRMSESGRTVSYLQENVIQTWVPYDRNQEWMQRSYATGKREWLQGTEAELRAAGVDPDAPSPEVRRAKCGDFYPEGGMRPCEREGSWQEPTPEFVAELPTDPEELYEEILDEAEEDGDDPAAAVLEFVDDAIQRGLMPAALRANLYRALAFVPDLKIKDRNANLDGRIGISFGIDRNGKREEVIIDSKTGQYIGGRTTVLAGGELPAGTVISYSALSTSVVGELGALPAR</sequence>
<feature type="transmembrane region" description="Helical" evidence="1">
    <location>
        <begin position="39"/>
        <end position="60"/>
    </location>
</feature>
<accession>A0A1Q8CV28</accession>
<comment type="caution">
    <text evidence="2">The sequence shown here is derived from an EMBL/GenBank/DDBJ whole genome shotgun (WGS) entry which is preliminary data.</text>
</comment>
<dbReference type="NCBIfam" id="NF038083">
    <property type="entry name" value="CU044_5270_fam"/>
    <property type="match status" value="1"/>
</dbReference>
<evidence type="ECO:0000313" key="2">
    <source>
        <dbReference type="EMBL" id="OLF18220.1"/>
    </source>
</evidence>
<evidence type="ECO:0000313" key="3">
    <source>
        <dbReference type="Proteomes" id="UP000185596"/>
    </source>
</evidence>
<organism evidence="2 3">
    <name type="scientific">Actinophytocola xanthii</name>
    <dbReference type="NCBI Taxonomy" id="1912961"/>
    <lineage>
        <taxon>Bacteria</taxon>
        <taxon>Bacillati</taxon>
        <taxon>Actinomycetota</taxon>
        <taxon>Actinomycetes</taxon>
        <taxon>Pseudonocardiales</taxon>
        <taxon>Pseudonocardiaceae</taxon>
    </lineage>
</organism>
<evidence type="ECO:0008006" key="4">
    <source>
        <dbReference type="Google" id="ProtNLM"/>
    </source>
</evidence>
<keyword evidence="1" id="KW-0812">Transmembrane</keyword>
<dbReference type="AlphaFoldDB" id="A0A1Q8CV28"/>
<proteinExistence type="predicted"/>
<evidence type="ECO:0000256" key="1">
    <source>
        <dbReference type="SAM" id="Phobius"/>
    </source>
</evidence>
<name>A0A1Q8CV28_9PSEU</name>
<gene>
    <name evidence="2" type="ORF">BU204_06520</name>
</gene>
<protein>
    <recommendedName>
        <fullName evidence="4">CU044_5270 family protein</fullName>
    </recommendedName>
</protein>
<keyword evidence="3" id="KW-1185">Reference proteome</keyword>
<keyword evidence="1" id="KW-1133">Transmembrane helix</keyword>
<dbReference type="STRING" id="1912961.BU204_06520"/>
<dbReference type="OrthoDB" id="3387554at2"/>
<dbReference type="InterPro" id="IPR047789">
    <property type="entry name" value="CU044_5270-like"/>
</dbReference>
<keyword evidence="1" id="KW-0472">Membrane</keyword>